<feature type="region of interest" description="Disordered" evidence="2">
    <location>
        <begin position="1"/>
        <end position="20"/>
    </location>
</feature>
<gene>
    <name evidence="4" type="ORF">FB566_5185</name>
</gene>
<dbReference type="InterPro" id="IPR011008">
    <property type="entry name" value="Dimeric_a/b-barrel"/>
</dbReference>
<comment type="similarity">
    <text evidence="1">Belongs to the YciI family.</text>
</comment>
<evidence type="ECO:0000256" key="2">
    <source>
        <dbReference type="SAM" id="MobiDB-lite"/>
    </source>
</evidence>
<feature type="compositionally biased region" description="Polar residues" evidence="2">
    <location>
        <begin position="1"/>
        <end position="10"/>
    </location>
</feature>
<dbReference type="PANTHER" id="PTHR35174">
    <property type="entry name" value="BLL7171 PROTEIN-RELATED"/>
    <property type="match status" value="1"/>
</dbReference>
<dbReference type="InParanoid" id="A0A543B418"/>
<name>A0A543B418_9ACTN</name>
<dbReference type="InterPro" id="IPR005545">
    <property type="entry name" value="YCII"/>
</dbReference>
<comment type="caution">
    <text evidence="4">The sequence shown here is derived from an EMBL/GenBank/DDBJ whole genome shotgun (WGS) entry which is preliminary data.</text>
</comment>
<dbReference type="Pfam" id="PF03795">
    <property type="entry name" value="YCII"/>
    <property type="match status" value="1"/>
</dbReference>
<evidence type="ECO:0000256" key="1">
    <source>
        <dbReference type="ARBA" id="ARBA00007689"/>
    </source>
</evidence>
<proteinExistence type="inferred from homology"/>
<dbReference type="RefSeq" id="WP_211347876.1">
    <property type="nucleotide sequence ID" value="NZ_JBHTGS010000002.1"/>
</dbReference>
<dbReference type="SUPFAM" id="SSF54909">
    <property type="entry name" value="Dimeric alpha+beta barrel"/>
    <property type="match status" value="1"/>
</dbReference>
<dbReference type="AlphaFoldDB" id="A0A543B418"/>
<evidence type="ECO:0000313" key="5">
    <source>
        <dbReference type="Proteomes" id="UP000317043"/>
    </source>
</evidence>
<feature type="domain" description="YCII-related" evidence="3">
    <location>
        <begin position="1"/>
        <end position="95"/>
    </location>
</feature>
<dbReference type="Proteomes" id="UP000317043">
    <property type="component" value="Unassembled WGS sequence"/>
</dbReference>
<evidence type="ECO:0000313" key="4">
    <source>
        <dbReference type="EMBL" id="TQL79575.1"/>
    </source>
</evidence>
<evidence type="ECO:0000259" key="3">
    <source>
        <dbReference type="Pfam" id="PF03795"/>
    </source>
</evidence>
<sequence length="118" mass="12452">MQFIMWSSHSPESEAGTPPSPELMADMAEFMNEVAQAGILVTAGGCPPSSQVVRITSEGGKITHTDGPFTETKELIGGFAIVDVKSMEEAVEWSTRFFKVGGGDGYGYVSPLFTGAGD</sequence>
<protein>
    <recommendedName>
        <fullName evidence="3">YCII-related domain-containing protein</fullName>
    </recommendedName>
</protein>
<dbReference type="EMBL" id="VFOW01000001">
    <property type="protein sequence ID" value="TQL79575.1"/>
    <property type="molecule type" value="Genomic_DNA"/>
</dbReference>
<accession>A0A543B418</accession>
<reference evidence="4 5" key="1">
    <citation type="submission" date="2019-06" db="EMBL/GenBank/DDBJ databases">
        <title>Sequencing the genomes of 1000 actinobacteria strains.</title>
        <authorList>
            <person name="Klenk H.-P."/>
        </authorList>
    </citation>
    <scope>NUCLEOTIDE SEQUENCE [LARGE SCALE GENOMIC DNA]</scope>
    <source>
        <strain evidence="4 5">DSM 45928</strain>
    </source>
</reference>
<dbReference type="Gene3D" id="3.30.70.1060">
    <property type="entry name" value="Dimeric alpha+beta barrel"/>
    <property type="match status" value="1"/>
</dbReference>
<keyword evidence="5" id="KW-1185">Reference proteome</keyword>
<organism evidence="4 5">
    <name type="scientific">Stackebrandtia endophytica</name>
    <dbReference type="NCBI Taxonomy" id="1496996"/>
    <lineage>
        <taxon>Bacteria</taxon>
        <taxon>Bacillati</taxon>
        <taxon>Actinomycetota</taxon>
        <taxon>Actinomycetes</taxon>
        <taxon>Glycomycetales</taxon>
        <taxon>Glycomycetaceae</taxon>
        <taxon>Stackebrandtia</taxon>
    </lineage>
</organism>